<sequence>MGDFLKCPRAYFLHNVYKDPKTGHKISIVNPALSLGSAVHEVVEGLLDWPAKARATQPLFENFNLAWVKVAGKKGGFESLDEEEKYKTRGRKMIERVMAHPGPLLNKAIKLPEHENGMPPNFYLSEEENIILCGKIDWLEYLPATDSLHVIDFKTGKNEESEDSLQLPIYLLLLNNLQKRKVTKASYWYLETDDDLKSVLLPDSTEAYEKVFDVAIQVKRARESNDFECRHGGCFHCKPFEKILAGEATYLGIGGYGQDIYYVKK</sequence>
<dbReference type="InterPro" id="IPR038726">
    <property type="entry name" value="PDDEXK_AddAB-type"/>
</dbReference>
<dbReference type="Gene3D" id="3.90.320.10">
    <property type="match status" value="1"/>
</dbReference>
<comment type="caution">
    <text evidence="2">The sequence shown here is derived from an EMBL/GenBank/DDBJ whole genome shotgun (WGS) entry which is preliminary data.</text>
</comment>
<gene>
    <name evidence="2" type="ORF">A2571_02360</name>
</gene>
<dbReference type="AlphaFoldDB" id="A0A1G2QDC9"/>
<dbReference type="Proteomes" id="UP000177043">
    <property type="component" value="Unassembled WGS sequence"/>
</dbReference>
<accession>A0A1G2QDC9</accession>
<evidence type="ECO:0000259" key="1">
    <source>
        <dbReference type="Pfam" id="PF12705"/>
    </source>
</evidence>
<proteinExistence type="predicted"/>
<dbReference type="EMBL" id="MHTJ01000003">
    <property type="protein sequence ID" value="OHA58590.1"/>
    <property type="molecule type" value="Genomic_DNA"/>
</dbReference>
<evidence type="ECO:0000313" key="2">
    <source>
        <dbReference type="EMBL" id="OHA58590.1"/>
    </source>
</evidence>
<dbReference type="InterPro" id="IPR011604">
    <property type="entry name" value="PDDEXK-like_dom_sf"/>
</dbReference>
<protein>
    <recommendedName>
        <fullName evidence="1">PD-(D/E)XK endonuclease-like domain-containing protein</fullName>
    </recommendedName>
</protein>
<dbReference type="Pfam" id="PF12705">
    <property type="entry name" value="PDDEXK_1"/>
    <property type="match status" value="1"/>
</dbReference>
<dbReference type="STRING" id="1802438.A2571_02360"/>
<name>A0A1G2QDC9_9BACT</name>
<evidence type="ECO:0000313" key="3">
    <source>
        <dbReference type="Proteomes" id="UP000177043"/>
    </source>
</evidence>
<organism evidence="2 3">
    <name type="scientific">Candidatus Vogelbacteria bacterium RIFOXYD1_FULL_44_32</name>
    <dbReference type="NCBI Taxonomy" id="1802438"/>
    <lineage>
        <taxon>Bacteria</taxon>
        <taxon>Candidatus Vogeliibacteriota</taxon>
    </lineage>
</organism>
<reference evidence="2 3" key="1">
    <citation type="journal article" date="2016" name="Nat. Commun.">
        <title>Thousands of microbial genomes shed light on interconnected biogeochemical processes in an aquifer system.</title>
        <authorList>
            <person name="Anantharaman K."/>
            <person name="Brown C.T."/>
            <person name="Hug L.A."/>
            <person name="Sharon I."/>
            <person name="Castelle C.J."/>
            <person name="Probst A.J."/>
            <person name="Thomas B.C."/>
            <person name="Singh A."/>
            <person name="Wilkins M.J."/>
            <person name="Karaoz U."/>
            <person name="Brodie E.L."/>
            <person name="Williams K.H."/>
            <person name="Hubbard S.S."/>
            <person name="Banfield J.F."/>
        </authorList>
    </citation>
    <scope>NUCLEOTIDE SEQUENCE [LARGE SCALE GENOMIC DNA]</scope>
</reference>
<feature type="domain" description="PD-(D/E)XK endonuclease-like" evidence="1">
    <location>
        <begin position="4"/>
        <end position="237"/>
    </location>
</feature>